<keyword evidence="5" id="KW-1185">Reference proteome</keyword>
<dbReference type="InterPro" id="IPR013126">
    <property type="entry name" value="Hsp_70_fam"/>
</dbReference>
<dbReference type="AlphaFoldDB" id="A0A7M5XEU6"/>
<sequence>MRDMNAAANIELVAGIDFGTTYSAYAYSYEYEQGKIFINSTWPSGVQTCKEATAILFDENERFVAFGEDAIDRYSDCADNDMEKKWYFFNRFKMALYQEKNGKNVNRNLMLSAANGKKMQGLKVFSGAINFLKDHLITNVNQRNAGNRITVDSVRWVLTVPAIWGDSAKQFMRESAQMAGIPSRNLIIALEPECASLYCQELPAEKLGEFPDFKKAGAKYLLLDNGGGTVDVTVHQMLEGGRVKELYKATGGAWGGTKVDEAFVKYFRDMFTERVIDELKNQNAPDWIEMMRDFEQIKRKISNDNQDEHIE</sequence>
<dbReference type="PANTHER" id="PTHR14187">
    <property type="entry name" value="ALPHA KINASE/ELONGATION FACTOR 2 KINASE"/>
    <property type="match status" value="1"/>
</dbReference>
<dbReference type="EnsemblMetazoa" id="CLYHEMT022168.1">
    <property type="protein sequence ID" value="CLYHEMP022168.1"/>
    <property type="gene ID" value="CLYHEMG022168"/>
</dbReference>
<dbReference type="SUPFAM" id="SSF53067">
    <property type="entry name" value="Actin-like ATPase domain"/>
    <property type="match status" value="2"/>
</dbReference>
<keyword evidence="3" id="KW-0067">ATP-binding</keyword>
<dbReference type="InterPro" id="IPR043129">
    <property type="entry name" value="ATPase_NBD"/>
</dbReference>
<dbReference type="Gene3D" id="3.30.420.40">
    <property type="match status" value="1"/>
</dbReference>
<proteinExistence type="inferred from homology"/>
<dbReference type="Pfam" id="PF00012">
    <property type="entry name" value="HSP70"/>
    <property type="match status" value="1"/>
</dbReference>
<evidence type="ECO:0000256" key="1">
    <source>
        <dbReference type="ARBA" id="ARBA00007381"/>
    </source>
</evidence>
<protein>
    <submittedName>
        <fullName evidence="4">Uncharacterized protein</fullName>
    </submittedName>
</protein>
<dbReference type="OrthoDB" id="2963168at2759"/>
<keyword evidence="2" id="KW-0547">Nucleotide-binding</keyword>
<dbReference type="GO" id="GO:0140662">
    <property type="term" value="F:ATP-dependent protein folding chaperone"/>
    <property type="evidence" value="ECO:0007669"/>
    <property type="project" value="InterPro"/>
</dbReference>
<comment type="similarity">
    <text evidence="1">Belongs to the heat shock protein 70 family.</text>
</comment>
<evidence type="ECO:0000313" key="5">
    <source>
        <dbReference type="Proteomes" id="UP000594262"/>
    </source>
</evidence>
<dbReference type="Proteomes" id="UP000594262">
    <property type="component" value="Unplaced"/>
</dbReference>
<dbReference type="PANTHER" id="PTHR14187:SF5">
    <property type="entry name" value="HEAT SHOCK 70 KDA PROTEIN 12A"/>
    <property type="match status" value="1"/>
</dbReference>
<dbReference type="GO" id="GO:0005524">
    <property type="term" value="F:ATP binding"/>
    <property type="evidence" value="ECO:0007669"/>
    <property type="project" value="UniProtKB-KW"/>
</dbReference>
<accession>A0A7M5XEU6</accession>
<name>A0A7M5XEU6_9CNID</name>
<evidence type="ECO:0000256" key="2">
    <source>
        <dbReference type="ARBA" id="ARBA00022741"/>
    </source>
</evidence>
<evidence type="ECO:0000313" key="4">
    <source>
        <dbReference type="EnsemblMetazoa" id="CLYHEMP022168.1"/>
    </source>
</evidence>
<evidence type="ECO:0000256" key="3">
    <source>
        <dbReference type="ARBA" id="ARBA00022840"/>
    </source>
</evidence>
<organism evidence="4 5">
    <name type="scientific">Clytia hemisphaerica</name>
    <dbReference type="NCBI Taxonomy" id="252671"/>
    <lineage>
        <taxon>Eukaryota</taxon>
        <taxon>Metazoa</taxon>
        <taxon>Cnidaria</taxon>
        <taxon>Hydrozoa</taxon>
        <taxon>Hydroidolina</taxon>
        <taxon>Leptothecata</taxon>
        <taxon>Obeliida</taxon>
        <taxon>Clytiidae</taxon>
        <taxon>Clytia</taxon>
    </lineage>
</organism>
<reference evidence="4" key="1">
    <citation type="submission" date="2021-01" db="UniProtKB">
        <authorList>
            <consortium name="EnsemblMetazoa"/>
        </authorList>
    </citation>
    <scope>IDENTIFICATION</scope>
</reference>
<dbReference type="CDD" id="cd10229">
    <property type="entry name" value="ASKHA_NBD_HSP70_HSPA12"/>
    <property type="match status" value="1"/>
</dbReference>